<dbReference type="AlphaFoldDB" id="A0A9P3G1T0"/>
<dbReference type="EMBL" id="BPQB01000003">
    <property type="protein sequence ID" value="GJE86089.1"/>
    <property type="molecule type" value="Genomic_DNA"/>
</dbReference>
<reference evidence="2 3" key="1">
    <citation type="submission" date="2021-08" db="EMBL/GenBank/DDBJ databases">
        <title>Draft Genome Sequence of Phanerochaete sordida strain YK-624.</title>
        <authorList>
            <person name="Mori T."/>
            <person name="Dohra H."/>
            <person name="Suzuki T."/>
            <person name="Kawagishi H."/>
            <person name="Hirai H."/>
        </authorList>
    </citation>
    <scope>NUCLEOTIDE SEQUENCE [LARGE SCALE GENOMIC DNA]</scope>
    <source>
        <strain evidence="2 3">YK-624</strain>
    </source>
</reference>
<accession>A0A9P3G1T0</accession>
<evidence type="ECO:0000256" key="1">
    <source>
        <dbReference type="SAM" id="MobiDB-lite"/>
    </source>
</evidence>
<feature type="compositionally biased region" description="Acidic residues" evidence="1">
    <location>
        <begin position="171"/>
        <end position="180"/>
    </location>
</feature>
<evidence type="ECO:0000313" key="3">
    <source>
        <dbReference type="Proteomes" id="UP000703269"/>
    </source>
</evidence>
<gene>
    <name evidence="2" type="ORF">PsYK624_021690</name>
</gene>
<protein>
    <submittedName>
        <fullName evidence="2">Uncharacterized protein</fullName>
    </submittedName>
</protein>
<feature type="region of interest" description="Disordered" evidence="1">
    <location>
        <begin position="221"/>
        <end position="245"/>
    </location>
</feature>
<organism evidence="2 3">
    <name type="scientific">Phanerochaete sordida</name>
    <dbReference type="NCBI Taxonomy" id="48140"/>
    <lineage>
        <taxon>Eukaryota</taxon>
        <taxon>Fungi</taxon>
        <taxon>Dikarya</taxon>
        <taxon>Basidiomycota</taxon>
        <taxon>Agaricomycotina</taxon>
        <taxon>Agaricomycetes</taxon>
        <taxon>Polyporales</taxon>
        <taxon>Phanerochaetaceae</taxon>
        <taxon>Phanerochaete</taxon>
    </lineage>
</organism>
<feature type="region of interest" description="Disordered" evidence="1">
    <location>
        <begin position="127"/>
        <end position="206"/>
    </location>
</feature>
<keyword evidence="3" id="KW-1185">Reference proteome</keyword>
<proteinExistence type="predicted"/>
<sequence>MSPSPLASATVQTTLQYISPPSQLAQPLPPFLLSKPLLQRHHFLAIPPDEPAQYLCWPSETSEKAVDLLENLPRPVDDDVPQAYPVQYTSDSEHTYAHVAIHAPGEADAVRLVFQWDEHDGWKFHDTKLMPYPKGSKPELGDVLSSQTSPDSSPQTEAPAPPYNPYGFSDQSDESDDDDYWNAYGAADADGDAPMNALASSKDADDSEDAYWARYATVQGTADSTIPSPPIQRRRPNPYADPSHDTNEMESMYALPVPARADSEALQIPPSIMRQGRPTGSRMSDPASPKVLARLLADISPRLTPAALDDFGDIEAPALETDTSDEATMSDDALGLVTSDEASPILDEIPSGLTVDFSAAPVEKEAEDEAALRQSLKGLYALWKQSQSSKGAASGSESKAAFLRIVQDVVDC</sequence>
<comment type="caution">
    <text evidence="2">The sequence shown here is derived from an EMBL/GenBank/DDBJ whole genome shotgun (WGS) entry which is preliminary data.</text>
</comment>
<dbReference type="OrthoDB" id="2270193at2759"/>
<name>A0A9P3G1T0_9APHY</name>
<feature type="compositionally biased region" description="Low complexity" evidence="1">
    <location>
        <begin position="145"/>
        <end position="156"/>
    </location>
</feature>
<dbReference type="Proteomes" id="UP000703269">
    <property type="component" value="Unassembled WGS sequence"/>
</dbReference>
<evidence type="ECO:0000313" key="2">
    <source>
        <dbReference type="EMBL" id="GJE86089.1"/>
    </source>
</evidence>